<evidence type="ECO:0000313" key="3">
    <source>
        <dbReference type="Proteomes" id="UP000199705"/>
    </source>
</evidence>
<name>A0A1G7XXN2_9SPHI</name>
<keyword evidence="3" id="KW-1185">Reference proteome</keyword>
<dbReference type="RefSeq" id="WP_091167405.1">
    <property type="nucleotide sequence ID" value="NZ_FNCG01000005.1"/>
</dbReference>
<evidence type="ECO:0000313" key="2">
    <source>
        <dbReference type="EMBL" id="SDG88972.1"/>
    </source>
</evidence>
<dbReference type="Proteomes" id="UP000199705">
    <property type="component" value="Unassembled WGS sequence"/>
</dbReference>
<dbReference type="AlphaFoldDB" id="A0A1G7XXN2"/>
<evidence type="ECO:0000259" key="1">
    <source>
        <dbReference type="SMART" id="SM00953"/>
    </source>
</evidence>
<accession>A0A1G7XXN2</accession>
<dbReference type="SMART" id="SM00953">
    <property type="entry name" value="RES"/>
    <property type="match status" value="1"/>
</dbReference>
<proteinExistence type="predicted"/>
<sequence length="153" mass="17071">MIVYRLSKQAYIHDLSGRGAELNGGRWNSKGTAVVYTSSSRALAVLEVAVHTPLGFMPSDYFMATIELPDNADVFKPGVDQLPEKWNSNPLIKATQQIGDGFVKVNKYLALQVPSATVTGDFNYLINPLHPDFKAVKIINTEFFEFDSRLFKK</sequence>
<protein>
    <submittedName>
        <fullName evidence="2">RES domain-containing protein</fullName>
    </submittedName>
</protein>
<dbReference type="Pfam" id="PF08808">
    <property type="entry name" value="RES"/>
    <property type="match status" value="1"/>
</dbReference>
<organism evidence="2 3">
    <name type="scientific">Mucilaginibacter gossypii</name>
    <dbReference type="NCBI Taxonomy" id="551996"/>
    <lineage>
        <taxon>Bacteria</taxon>
        <taxon>Pseudomonadati</taxon>
        <taxon>Bacteroidota</taxon>
        <taxon>Sphingobacteriia</taxon>
        <taxon>Sphingobacteriales</taxon>
        <taxon>Sphingobacteriaceae</taxon>
        <taxon>Mucilaginibacter</taxon>
    </lineage>
</organism>
<feature type="domain" description="RES" evidence="1">
    <location>
        <begin position="14"/>
        <end position="140"/>
    </location>
</feature>
<dbReference type="InterPro" id="IPR014914">
    <property type="entry name" value="RES_dom"/>
</dbReference>
<dbReference type="EMBL" id="FNCG01000005">
    <property type="protein sequence ID" value="SDG88972.1"/>
    <property type="molecule type" value="Genomic_DNA"/>
</dbReference>
<gene>
    <name evidence="2" type="ORF">SAMN05192573_105208</name>
</gene>
<reference evidence="3" key="1">
    <citation type="submission" date="2016-10" db="EMBL/GenBank/DDBJ databases">
        <authorList>
            <person name="Varghese N."/>
            <person name="Submissions S."/>
        </authorList>
    </citation>
    <scope>NUCLEOTIDE SEQUENCE [LARGE SCALE GENOMIC DNA]</scope>
    <source>
        <strain evidence="3">Gh-67</strain>
    </source>
</reference>
<dbReference type="STRING" id="551996.SAMN05192573_105208"/>